<dbReference type="EMBL" id="CZDF01000172">
    <property type="protein sequence ID" value="CUR35025.1"/>
    <property type="molecule type" value="Genomic_DNA"/>
</dbReference>
<keyword evidence="3" id="KW-1185">Reference proteome</keyword>
<dbReference type="STRING" id="671072.PL9214650464"/>
<keyword evidence="1" id="KW-1133">Transmembrane helix</keyword>
<evidence type="ECO:0000256" key="1">
    <source>
        <dbReference type="SAM" id="Phobius"/>
    </source>
</evidence>
<dbReference type="RefSeq" id="WP_072721922.1">
    <property type="nucleotide sequence ID" value="NZ_LN889813.1"/>
</dbReference>
<gene>
    <name evidence="2" type="ORF">PL9214650464</name>
</gene>
<dbReference type="InterPro" id="IPR045781">
    <property type="entry name" value="SxtJ"/>
</dbReference>
<dbReference type="Pfam" id="PF19588">
    <property type="entry name" value="SxtJ"/>
    <property type="match status" value="1"/>
</dbReference>
<feature type="transmembrane region" description="Helical" evidence="1">
    <location>
        <begin position="82"/>
        <end position="102"/>
    </location>
</feature>
<reference evidence="3" key="1">
    <citation type="submission" date="2015-10" db="EMBL/GenBank/DDBJ databases">
        <authorList>
            <person name="Regsiter A."/>
            <person name="william w."/>
        </authorList>
    </citation>
    <scope>NUCLEOTIDE SEQUENCE [LARGE SCALE GENOMIC DNA]</scope>
</reference>
<dbReference type="OrthoDB" id="9790341at2"/>
<keyword evidence="1" id="KW-0812">Transmembrane</keyword>
<feature type="transmembrane region" description="Helical" evidence="1">
    <location>
        <begin position="45"/>
        <end position="62"/>
    </location>
</feature>
<proteinExistence type="predicted"/>
<evidence type="ECO:0008006" key="4">
    <source>
        <dbReference type="Google" id="ProtNLM"/>
    </source>
</evidence>
<name>A0A1J1LU04_9CYAN</name>
<dbReference type="AlphaFoldDB" id="A0A1J1LU04"/>
<dbReference type="Proteomes" id="UP000184315">
    <property type="component" value="Unassembled WGS sequence"/>
</dbReference>
<accession>A0A1J1LU04</accession>
<evidence type="ECO:0000313" key="2">
    <source>
        <dbReference type="EMBL" id="CUR35025.1"/>
    </source>
</evidence>
<sequence length="138" mass="15687">MTDHDDIPQLDSKGLREFGLTTGAIIIGLFGVVLPLLLGHWPPRTWPWVLGTILILWALISPKTLNPVYHLWMKFGLFMGAINSKIILGVVFYVMIAPMGFIKRLFGSDSMQRQFNPNLSTYRVASKVRPKESMERPF</sequence>
<evidence type="ECO:0000313" key="3">
    <source>
        <dbReference type="Proteomes" id="UP000184315"/>
    </source>
</evidence>
<feature type="transmembrane region" description="Helical" evidence="1">
    <location>
        <begin position="18"/>
        <end position="38"/>
    </location>
</feature>
<protein>
    <recommendedName>
        <fullName evidence="4">SxtJ</fullName>
    </recommendedName>
</protein>
<organism evidence="2 3">
    <name type="scientific">Planktothrix tepida PCC 9214</name>
    <dbReference type="NCBI Taxonomy" id="671072"/>
    <lineage>
        <taxon>Bacteria</taxon>
        <taxon>Bacillati</taxon>
        <taxon>Cyanobacteriota</taxon>
        <taxon>Cyanophyceae</taxon>
        <taxon>Oscillatoriophycideae</taxon>
        <taxon>Oscillatoriales</taxon>
        <taxon>Microcoleaceae</taxon>
        <taxon>Planktothrix</taxon>
    </lineage>
</organism>
<keyword evidence="1" id="KW-0472">Membrane</keyword>